<name>A0A917WV14_9ACTN</name>
<reference evidence="2" key="2">
    <citation type="submission" date="2020-09" db="EMBL/GenBank/DDBJ databases">
        <authorList>
            <person name="Sun Q."/>
            <person name="Zhou Y."/>
        </authorList>
    </citation>
    <scope>NUCLEOTIDE SEQUENCE</scope>
    <source>
        <strain evidence="2">CGMCC 4.7312</strain>
    </source>
</reference>
<proteinExistence type="predicted"/>
<dbReference type="Gene3D" id="1.10.260.40">
    <property type="entry name" value="lambda repressor-like DNA-binding domains"/>
    <property type="match status" value="1"/>
</dbReference>
<dbReference type="Proteomes" id="UP000608890">
    <property type="component" value="Unassembled WGS sequence"/>
</dbReference>
<dbReference type="AlphaFoldDB" id="A0A917WV14"/>
<dbReference type="RefSeq" id="WP_189041751.1">
    <property type="nucleotide sequence ID" value="NZ_BMNB01000005.1"/>
</dbReference>
<evidence type="ECO:0000259" key="1">
    <source>
        <dbReference type="PROSITE" id="PS50943"/>
    </source>
</evidence>
<gene>
    <name evidence="2" type="ORF">GCM10011608_14120</name>
</gene>
<dbReference type="Pfam" id="PF01381">
    <property type="entry name" value="HTH_3"/>
    <property type="match status" value="1"/>
</dbReference>
<comment type="caution">
    <text evidence="2">The sequence shown here is derived from an EMBL/GenBank/DDBJ whole genome shotgun (WGS) entry which is preliminary data.</text>
</comment>
<dbReference type="SMART" id="SM00530">
    <property type="entry name" value="HTH_XRE"/>
    <property type="match status" value="1"/>
</dbReference>
<dbReference type="EMBL" id="BMNB01000005">
    <property type="protein sequence ID" value="GGM30683.1"/>
    <property type="molecule type" value="Genomic_DNA"/>
</dbReference>
<keyword evidence="3" id="KW-1185">Reference proteome</keyword>
<evidence type="ECO:0000313" key="3">
    <source>
        <dbReference type="Proteomes" id="UP000608890"/>
    </source>
</evidence>
<dbReference type="Pfam" id="PF19054">
    <property type="entry name" value="DUF5753"/>
    <property type="match status" value="1"/>
</dbReference>
<dbReference type="GO" id="GO:0003677">
    <property type="term" value="F:DNA binding"/>
    <property type="evidence" value="ECO:0007669"/>
    <property type="project" value="InterPro"/>
</dbReference>
<protein>
    <submittedName>
        <fullName evidence="2">Transcriptional regulator</fullName>
    </submittedName>
</protein>
<accession>A0A917WV14</accession>
<dbReference type="PROSITE" id="PS50943">
    <property type="entry name" value="HTH_CROC1"/>
    <property type="match status" value="1"/>
</dbReference>
<dbReference type="SUPFAM" id="SSF47413">
    <property type="entry name" value="lambda repressor-like DNA-binding domains"/>
    <property type="match status" value="1"/>
</dbReference>
<dbReference type="InterPro" id="IPR001387">
    <property type="entry name" value="Cro/C1-type_HTH"/>
</dbReference>
<dbReference type="InterPro" id="IPR010982">
    <property type="entry name" value="Lambda_DNA-bd_dom_sf"/>
</dbReference>
<feature type="domain" description="HTH cro/C1-type" evidence="1">
    <location>
        <begin position="16"/>
        <end position="68"/>
    </location>
</feature>
<evidence type="ECO:0000313" key="2">
    <source>
        <dbReference type="EMBL" id="GGM30683.1"/>
    </source>
</evidence>
<sequence length="270" mass="29942">MASGQMTAAAFLVAELRRARIRHGWSQEELAKAVNYSPSMVSAVELGQQPPTPKYLELCDKALDTGGLYGRMLTDLVALDKAQVWLRGWRAILEEAQALRWFEPLRVPGLLQTEPYARAVFAADDSLTRAEREDRLADRMASQGVLCQEDPPRVVSVLDESALRRRVGGRKVMFDQTQHLIRHASDHPSARLHVVPLSAEEYPGLNGPFILATLRDGADVAYLGGQIGGRELDQQSDLSTLQRIWEATLGAALPTQESMELLKEIAESWS</sequence>
<dbReference type="InterPro" id="IPR043917">
    <property type="entry name" value="DUF5753"/>
</dbReference>
<dbReference type="CDD" id="cd00093">
    <property type="entry name" value="HTH_XRE"/>
    <property type="match status" value="1"/>
</dbReference>
<organism evidence="2 3">
    <name type="scientific">Micromonospora sonchi</name>
    <dbReference type="NCBI Taxonomy" id="1763543"/>
    <lineage>
        <taxon>Bacteria</taxon>
        <taxon>Bacillati</taxon>
        <taxon>Actinomycetota</taxon>
        <taxon>Actinomycetes</taxon>
        <taxon>Micromonosporales</taxon>
        <taxon>Micromonosporaceae</taxon>
        <taxon>Micromonospora</taxon>
    </lineage>
</organism>
<reference evidence="2" key="1">
    <citation type="journal article" date="2014" name="Int. J. Syst. Evol. Microbiol.">
        <title>Complete genome sequence of Corynebacterium casei LMG S-19264T (=DSM 44701T), isolated from a smear-ripened cheese.</title>
        <authorList>
            <consortium name="US DOE Joint Genome Institute (JGI-PGF)"/>
            <person name="Walter F."/>
            <person name="Albersmeier A."/>
            <person name="Kalinowski J."/>
            <person name="Ruckert C."/>
        </authorList>
    </citation>
    <scope>NUCLEOTIDE SEQUENCE</scope>
    <source>
        <strain evidence="2">CGMCC 4.7312</strain>
    </source>
</reference>